<protein>
    <submittedName>
        <fullName evidence="1">Uncharacterized protein</fullName>
    </submittedName>
</protein>
<gene>
    <name evidence="1" type="ORF">H8708_04635</name>
</gene>
<dbReference type="EMBL" id="JACRTJ010000011">
    <property type="protein sequence ID" value="MBC8598524.1"/>
    <property type="molecule type" value="Genomic_DNA"/>
</dbReference>
<name>A0ABR7NRL6_9FIRM</name>
<evidence type="ECO:0000313" key="2">
    <source>
        <dbReference type="Proteomes" id="UP000647491"/>
    </source>
</evidence>
<proteinExistence type="predicted"/>
<dbReference type="RefSeq" id="WP_022272123.1">
    <property type="nucleotide sequence ID" value="NZ_JACRTJ010000011.1"/>
</dbReference>
<accession>A0ABR7NRL6</accession>
<organism evidence="1 2">
    <name type="scientific">Enterocloster hominis</name>
    <name type="common">ex Liu et al. 2021</name>
    <dbReference type="NCBI Taxonomy" id="2763663"/>
    <lineage>
        <taxon>Bacteria</taxon>
        <taxon>Bacillati</taxon>
        <taxon>Bacillota</taxon>
        <taxon>Clostridia</taxon>
        <taxon>Lachnospirales</taxon>
        <taxon>Lachnospiraceae</taxon>
        <taxon>Enterocloster</taxon>
    </lineage>
</organism>
<reference evidence="1 2" key="1">
    <citation type="submission" date="2020-08" db="EMBL/GenBank/DDBJ databases">
        <title>Genome public.</title>
        <authorList>
            <person name="Liu C."/>
            <person name="Sun Q."/>
        </authorList>
    </citation>
    <scope>NUCLEOTIDE SEQUENCE [LARGE SCALE GENOMIC DNA]</scope>
    <source>
        <strain evidence="1 2">BX10</strain>
    </source>
</reference>
<comment type="caution">
    <text evidence="1">The sequence shown here is derived from an EMBL/GenBank/DDBJ whole genome shotgun (WGS) entry which is preliminary data.</text>
</comment>
<keyword evidence="2" id="KW-1185">Reference proteome</keyword>
<sequence length="88" mass="10619">MFRMWGKLWKDNHLLRDTVAANGDYSMSRTAMVFQALDEICREFDLGQPIWLDSNIKDFKLHDKTRFTRDSFIEEIDFDYLEIHVIEE</sequence>
<dbReference type="Proteomes" id="UP000647491">
    <property type="component" value="Unassembled WGS sequence"/>
</dbReference>
<evidence type="ECO:0000313" key="1">
    <source>
        <dbReference type="EMBL" id="MBC8598524.1"/>
    </source>
</evidence>